<dbReference type="RefSeq" id="WP_144558424.1">
    <property type="nucleotide sequence ID" value="NZ_CP042163.1"/>
</dbReference>
<accession>A0ABU6NME1</accession>
<dbReference type="InterPro" id="IPR000032">
    <property type="entry name" value="HPr-like"/>
</dbReference>
<dbReference type="CDD" id="cd00367">
    <property type="entry name" value="PTS-HPr_like"/>
    <property type="match status" value="1"/>
</dbReference>
<evidence type="ECO:0000256" key="2">
    <source>
        <dbReference type="ARBA" id="ARBA00022490"/>
    </source>
</evidence>
<sequence length="83" mass="8824">MEKTVKVGLSQGLHASNAAALVERASQFKADVHLKKGNSIINVKSILGLMSIVLKPGDDVQLTADGPDEEEAIAAIEDFLTHK</sequence>
<comment type="subcellular location">
    <subcellularLocation>
        <location evidence="1">Cytoplasm</location>
    </subcellularLocation>
</comment>
<evidence type="ECO:0000313" key="6">
    <source>
        <dbReference type="Proteomes" id="UP001341820"/>
    </source>
</evidence>
<reference evidence="5 6" key="1">
    <citation type="submission" date="2023-03" db="EMBL/GenBank/DDBJ databases">
        <title>Bacillus Genome Sequencing.</title>
        <authorList>
            <person name="Dunlap C."/>
        </authorList>
    </citation>
    <scope>NUCLEOTIDE SEQUENCE [LARGE SCALE GENOMIC DNA]</scope>
    <source>
        <strain evidence="5 6">B-4107</strain>
    </source>
</reference>
<keyword evidence="6" id="KW-1185">Reference proteome</keyword>
<evidence type="ECO:0000256" key="3">
    <source>
        <dbReference type="ARBA" id="ARBA00022683"/>
    </source>
</evidence>
<organism evidence="5 6">
    <name type="scientific">Shouchella miscanthi</name>
    <dbReference type="NCBI Taxonomy" id="2598861"/>
    <lineage>
        <taxon>Bacteria</taxon>
        <taxon>Bacillati</taxon>
        <taxon>Bacillota</taxon>
        <taxon>Bacilli</taxon>
        <taxon>Bacillales</taxon>
        <taxon>Bacillaceae</taxon>
        <taxon>Shouchella</taxon>
    </lineage>
</organism>
<keyword evidence="3" id="KW-0598">Phosphotransferase system</keyword>
<feature type="domain" description="HPr" evidence="4">
    <location>
        <begin position="1"/>
        <end position="83"/>
    </location>
</feature>
<evidence type="ECO:0000256" key="1">
    <source>
        <dbReference type="ARBA" id="ARBA00004496"/>
    </source>
</evidence>
<name>A0ABU6NME1_9BACI</name>
<dbReference type="InterPro" id="IPR035895">
    <property type="entry name" value="HPr-like_sf"/>
</dbReference>
<keyword evidence="2" id="KW-0963">Cytoplasm</keyword>
<evidence type="ECO:0000313" key="5">
    <source>
        <dbReference type="EMBL" id="MED4129372.1"/>
    </source>
</evidence>
<dbReference type="NCBIfam" id="TIGR01003">
    <property type="entry name" value="PTS_HPr_family"/>
    <property type="match status" value="1"/>
</dbReference>
<dbReference type="InterPro" id="IPR050399">
    <property type="entry name" value="HPr"/>
</dbReference>
<dbReference type="PANTHER" id="PTHR33705:SF2">
    <property type="entry name" value="PHOSPHOCARRIER PROTEIN NPR"/>
    <property type="match status" value="1"/>
</dbReference>
<evidence type="ECO:0000259" key="4">
    <source>
        <dbReference type="PROSITE" id="PS51350"/>
    </source>
</evidence>
<dbReference type="Gene3D" id="3.30.1340.10">
    <property type="entry name" value="HPr-like"/>
    <property type="match status" value="1"/>
</dbReference>
<protein>
    <submittedName>
        <fullName evidence="5">HPr family phosphocarrier protein</fullName>
    </submittedName>
</protein>
<dbReference type="Pfam" id="PF00381">
    <property type="entry name" value="PTS-HPr"/>
    <property type="match status" value="1"/>
</dbReference>
<dbReference type="PANTHER" id="PTHR33705">
    <property type="entry name" value="PHOSPHOCARRIER PROTEIN HPR"/>
    <property type="match status" value="1"/>
</dbReference>
<dbReference type="Proteomes" id="UP001341820">
    <property type="component" value="Unassembled WGS sequence"/>
</dbReference>
<dbReference type="SUPFAM" id="SSF55594">
    <property type="entry name" value="HPr-like"/>
    <property type="match status" value="1"/>
</dbReference>
<dbReference type="PROSITE" id="PS51350">
    <property type="entry name" value="PTS_HPR_DOM"/>
    <property type="match status" value="1"/>
</dbReference>
<comment type="caution">
    <text evidence="5">The sequence shown here is derived from an EMBL/GenBank/DDBJ whole genome shotgun (WGS) entry which is preliminary data.</text>
</comment>
<gene>
    <name evidence="5" type="ORF">P5F74_14610</name>
</gene>
<proteinExistence type="predicted"/>
<dbReference type="EMBL" id="JAROAS010000029">
    <property type="protein sequence ID" value="MED4129372.1"/>
    <property type="molecule type" value="Genomic_DNA"/>
</dbReference>
<dbReference type="PRINTS" id="PR00107">
    <property type="entry name" value="PHOSPHOCPHPR"/>
</dbReference>